<comment type="cofactor">
    <cofactor evidence="11">
        <name>Mg(2+)</name>
        <dbReference type="ChEBI" id="CHEBI:18420"/>
    </cofactor>
</comment>
<evidence type="ECO:0000256" key="4">
    <source>
        <dbReference type="ARBA" id="ARBA00022723"/>
    </source>
</evidence>
<evidence type="ECO:0000259" key="15">
    <source>
        <dbReference type="SMART" id="SM01005"/>
    </source>
</evidence>
<comment type="similarity">
    <text evidence="11">Belongs to the P-Pant transferase superfamily. AcpS family.</text>
</comment>
<dbReference type="OMA" id="WEILCGF"/>
<dbReference type="EC" id="2.7.8.7" evidence="11"/>
<dbReference type="PANTHER" id="PTHR30511">
    <property type="entry name" value="ALANINE RACEMASE"/>
    <property type="match status" value="1"/>
</dbReference>
<dbReference type="InterPro" id="IPR004568">
    <property type="entry name" value="Ppantetheine-prot_Trfase_dom"/>
</dbReference>
<dbReference type="InterPro" id="IPR011079">
    <property type="entry name" value="Ala_racemase_C"/>
</dbReference>
<evidence type="ECO:0000256" key="2">
    <source>
        <dbReference type="ARBA" id="ARBA00022516"/>
    </source>
</evidence>
<feature type="modified residue" description="N6-(pyridoxal phosphate)lysine" evidence="12 13">
    <location>
        <position position="163"/>
    </location>
</feature>
<feature type="binding site" evidence="11">
    <location>
        <position position="58"/>
    </location>
    <ligand>
        <name>Mg(2+)</name>
        <dbReference type="ChEBI" id="CHEBI:18420"/>
    </ligand>
</feature>
<evidence type="ECO:0000313" key="16">
    <source>
        <dbReference type="EMBL" id="QNT64189.1"/>
    </source>
</evidence>
<dbReference type="InterPro" id="IPR020622">
    <property type="entry name" value="Ala_racemase_pyridoxalP-BS"/>
</dbReference>
<dbReference type="PROSITE" id="PS00395">
    <property type="entry name" value="ALANINE_RACEMASE"/>
    <property type="match status" value="1"/>
</dbReference>
<dbReference type="GO" id="GO:0006633">
    <property type="term" value="P:fatty acid biosynthetic process"/>
    <property type="evidence" value="ECO:0007669"/>
    <property type="project" value="UniProtKB-UniRule"/>
</dbReference>
<dbReference type="Pfam" id="PF01648">
    <property type="entry name" value="ACPS"/>
    <property type="match status" value="1"/>
</dbReference>
<keyword evidence="8 11" id="KW-0443">Lipid metabolism</keyword>
<evidence type="ECO:0000256" key="3">
    <source>
        <dbReference type="ARBA" id="ARBA00022679"/>
    </source>
</evidence>
<dbReference type="InterPro" id="IPR029066">
    <property type="entry name" value="PLP-binding_barrel"/>
</dbReference>
<dbReference type="Pfam" id="PF01168">
    <property type="entry name" value="Ala_racemase_N"/>
    <property type="match status" value="1"/>
</dbReference>
<comment type="function">
    <text evidence="11">Transfers the 4'-phosphopantetheine moiety from coenzyme A to a Ser of acyl-carrier-protein.</text>
</comment>
<keyword evidence="2 11" id="KW-0444">Lipid biosynthesis</keyword>
<keyword evidence="6 11" id="KW-0460">Magnesium</keyword>
<comment type="similarity">
    <text evidence="12">Belongs to the alanine racemase family.</text>
</comment>
<dbReference type="SMART" id="SM01005">
    <property type="entry name" value="Ala_racemase_C"/>
    <property type="match status" value="1"/>
</dbReference>
<comment type="catalytic activity">
    <reaction evidence="12">
        <text>L-alanine = D-alanine</text>
        <dbReference type="Rhea" id="RHEA:20249"/>
        <dbReference type="ChEBI" id="CHEBI:57416"/>
        <dbReference type="ChEBI" id="CHEBI:57972"/>
        <dbReference type="EC" id="5.1.1.1"/>
    </reaction>
</comment>
<evidence type="ECO:0000256" key="11">
    <source>
        <dbReference type="HAMAP-Rule" id="MF_00101"/>
    </source>
</evidence>
<dbReference type="EMBL" id="CP043431">
    <property type="protein sequence ID" value="QNT64189.1"/>
    <property type="molecule type" value="Genomic_DNA"/>
</dbReference>
<evidence type="ECO:0000256" key="12">
    <source>
        <dbReference type="HAMAP-Rule" id="MF_01201"/>
    </source>
</evidence>
<dbReference type="Gene3D" id="3.90.470.20">
    <property type="entry name" value="4'-phosphopantetheinyl transferase domain"/>
    <property type="match status" value="1"/>
</dbReference>
<feature type="active site" description="Proton acceptor; specific for D-alanine" evidence="12">
    <location>
        <position position="163"/>
    </location>
</feature>
<dbReference type="GO" id="GO:0009252">
    <property type="term" value="P:peptidoglycan biosynthetic process"/>
    <property type="evidence" value="ECO:0007669"/>
    <property type="project" value="TreeGrafter"/>
</dbReference>
<reference evidence="16 17" key="1">
    <citation type="submission" date="2019-08" db="EMBL/GenBank/DDBJ databases">
        <authorList>
            <person name="Chang H.C."/>
            <person name="Mun S.Y."/>
        </authorList>
    </citation>
    <scope>NUCLEOTIDE SEQUENCE [LARGE SCALE GENOMIC DNA]</scope>
    <source>
        <strain evidence="16 17">SK</strain>
    </source>
</reference>
<dbReference type="SUPFAM" id="SSF51419">
    <property type="entry name" value="PLP-binding barrel"/>
    <property type="match status" value="1"/>
</dbReference>
<comment type="subcellular location">
    <subcellularLocation>
        <location evidence="11">Cytoplasm</location>
    </subcellularLocation>
</comment>
<evidence type="ECO:0000256" key="7">
    <source>
        <dbReference type="ARBA" id="ARBA00022898"/>
    </source>
</evidence>
<dbReference type="HAMAP" id="MF_01201">
    <property type="entry name" value="Ala_racemase"/>
    <property type="match status" value="1"/>
</dbReference>
<keyword evidence="11" id="KW-0963">Cytoplasm</keyword>
<comment type="cofactor">
    <cofactor evidence="1 12 13">
        <name>pyridoxal 5'-phosphate</name>
        <dbReference type="ChEBI" id="CHEBI:597326"/>
    </cofactor>
</comment>
<dbReference type="InterPro" id="IPR037143">
    <property type="entry name" value="4-PPantetheinyl_Trfase_dom_sf"/>
</dbReference>
<keyword evidence="7 12" id="KW-0663">Pyridoxal phosphate</keyword>
<dbReference type="Gene3D" id="2.40.37.10">
    <property type="entry name" value="Lyase, Ornithine Decarboxylase, Chain A, domain 1"/>
    <property type="match status" value="1"/>
</dbReference>
<evidence type="ECO:0000256" key="14">
    <source>
        <dbReference type="PIRSR" id="PIRSR600821-52"/>
    </source>
</evidence>
<dbReference type="GO" id="GO:0008897">
    <property type="term" value="F:holo-[acyl-carrier-protein] synthase activity"/>
    <property type="evidence" value="ECO:0007669"/>
    <property type="project" value="UniProtKB-UniRule"/>
</dbReference>
<dbReference type="SUPFAM" id="SSF56214">
    <property type="entry name" value="4'-phosphopantetheinyl transferase"/>
    <property type="match status" value="1"/>
</dbReference>
<dbReference type="GO" id="GO:0008784">
    <property type="term" value="F:alanine racemase activity"/>
    <property type="evidence" value="ECO:0007669"/>
    <property type="project" value="UniProtKB-UniRule"/>
</dbReference>
<dbReference type="NCBIfam" id="TIGR00492">
    <property type="entry name" value="alr"/>
    <property type="match status" value="1"/>
</dbReference>
<dbReference type="GO" id="GO:0005829">
    <property type="term" value="C:cytosol"/>
    <property type="evidence" value="ECO:0007669"/>
    <property type="project" value="TreeGrafter"/>
</dbReference>
<dbReference type="UniPathway" id="UPA00042">
    <property type="reaction ID" value="UER00497"/>
</dbReference>
<feature type="binding site" evidence="11">
    <location>
        <position position="8"/>
    </location>
    <ligand>
        <name>Mg(2+)</name>
        <dbReference type="ChEBI" id="CHEBI:18420"/>
    </ligand>
</feature>
<evidence type="ECO:0000256" key="6">
    <source>
        <dbReference type="ARBA" id="ARBA00022842"/>
    </source>
</evidence>
<dbReference type="Pfam" id="PF00842">
    <property type="entry name" value="Ala_racemase_C"/>
    <property type="match status" value="1"/>
</dbReference>
<gene>
    <name evidence="16" type="primary">alr</name>
    <name evidence="11" type="synonym">acpS</name>
    <name evidence="16" type="ORF">FY536_02385</name>
</gene>
<dbReference type="NCBIfam" id="TIGR00556">
    <property type="entry name" value="pantethn_trn"/>
    <property type="match status" value="1"/>
</dbReference>
<sequence>MIFGNGIDIQEISAVEDLAARQPNFITKILTNTEKQTYDQKVGKHQGEFLAGRYAAKEAYSKALGTGLGADLNWQQLEIANDEQGRPYFQQHPRQNDLIAHISISHSGNMVKTEVILENMPNTEIPVSVNRPAWIEISKSAVAHNIKFVREFSGAKRFMAILKANAYGHGLPQMVEAAREGGADAFGVATLDEAIWLRHFGVKEPILVLGIVEAEQVKLAWKHQIIVPVANLAWLKSAQKVFPMESTNKPLLVALAVDTGMTRIGIRTENELQETFNAINRDPRFKLHSIGMHFATADTNNEAYFEQQLERWHTLTDELEISADVWRHLANSGTALWHKNPSTDAIRIGAAMYGIDSSQGALEKRDLQPVLSLKAKLVQVKQVEADVSVSYGATYTTDQPTWIGTIPLGYADGYLRKLQGGYGLLPDGRHVEIIGRIAMDQCMVALPEEIPVGTVITLIGSAGGQHVTLEDLAERLETIPYEVATTLSVRLPRYLVD</sequence>
<dbReference type="SUPFAM" id="SSF50621">
    <property type="entry name" value="Alanine racemase C-terminal domain-like"/>
    <property type="match status" value="1"/>
</dbReference>
<feature type="active site" description="Proton acceptor; specific for L-alanine" evidence="12">
    <location>
        <position position="391"/>
    </location>
</feature>
<dbReference type="PRINTS" id="PR00992">
    <property type="entry name" value="ALARACEMASE"/>
</dbReference>
<evidence type="ECO:0000256" key="1">
    <source>
        <dbReference type="ARBA" id="ARBA00001933"/>
    </source>
</evidence>
<dbReference type="EC" id="5.1.1.1" evidence="12"/>
<dbReference type="NCBIfam" id="TIGR00516">
    <property type="entry name" value="acpS"/>
    <property type="match status" value="1"/>
</dbReference>
<feature type="binding site" evidence="12 14">
    <location>
        <position position="263"/>
    </location>
    <ligand>
        <name>substrate</name>
    </ligand>
</feature>
<accession>A0A7H1ML53</accession>
<dbReference type="PANTHER" id="PTHR30511:SF0">
    <property type="entry name" value="ALANINE RACEMASE, CATABOLIC-RELATED"/>
    <property type="match status" value="1"/>
</dbReference>
<evidence type="ECO:0000256" key="13">
    <source>
        <dbReference type="PIRSR" id="PIRSR600821-50"/>
    </source>
</evidence>
<dbReference type="GO" id="GO:0030632">
    <property type="term" value="P:D-alanine biosynthetic process"/>
    <property type="evidence" value="ECO:0007669"/>
    <property type="project" value="UniProtKB-UniRule"/>
</dbReference>
<dbReference type="RefSeq" id="WP_013989338.1">
    <property type="nucleotide sequence ID" value="NZ_CP026847.1"/>
</dbReference>
<keyword evidence="10 12" id="KW-0413">Isomerase</keyword>
<dbReference type="Proteomes" id="UP000516446">
    <property type="component" value="Chromosome"/>
</dbReference>
<name>A0A7H1ML53_9LACO</name>
<protein>
    <recommendedName>
        <fullName evidence="11 12">Multifunctional fusion protein</fullName>
    </recommendedName>
    <domain>
        <recommendedName>
            <fullName evidence="11">Holo-[acyl-carrier-protein] synthase</fullName>
            <shortName evidence="11">Holo-ACP synthase</shortName>
            <ecNumber evidence="11">2.7.8.7</ecNumber>
        </recommendedName>
        <alternativeName>
            <fullName evidence="11">4'-phosphopantetheinyl transferase AcpS</fullName>
        </alternativeName>
    </domain>
    <domain>
        <recommendedName>
            <fullName evidence="12">Alanine racemase</fullName>
            <ecNumber evidence="12">5.1.1.1</ecNumber>
        </recommendedName>
    </domain>
</protein>
<dbReference type="GO" id="GO:0000287">
    <property type="term" value="F:magnesium ion binding"/>
    <property type="evidence" value="ECO:0007669"/>
    <property type="project" value="UniProtKB-UniRule"/>
</dbReference>
<evidence type="ECO:0000256" key="10">
    <source>
        <dbReference type="ARBA" id="ARBA00023235"/>
    </source>
</evidence>
<evidence type="ECO:0000313" key="17">
    <source>
        <dbReference type="Proteomes" id="UP000516446"/>
    </source>
</evidence>
<dbReference type="HAMAP" id="MF_00101">
    <property type="entry name" value="AcpS"/>
    <property type="match status" value="1"/>
</dbReference>
<keyword evidence="5 11" id="KW-0276">Fatty acid metabolism</keyword>
<dbReference type="InterPro" id="IPR000821">
    <property type="entry name" value="Ala_racemase"/>
</dbReference>
<dbReference type="GO" id="GO:0030170">
    <property type="term" value="F:pyridoxal phosphate binding"/>
    <property type="evidence" value="ECO:0007669"/>
    <property type="project" value="UniProtKB-UniRule"/>
</dbReference>
<evidence type="ECO:0000256" key="5">
    <source>
        <dbReference type="ARBA" id="ARBA00022832"/>
    </source>
</evidence>
<dbReference type="InterPro" id="IPR008278">
    <property type="entry name" value="4-PPantetheinyl_Trfase_dom"/>
</dbReference>
<evidence type="ECO:0000256" key="8">
    <source>
        <dbReference type="ARBA" id="ARBA00023098"/>
    </source>
</evidence>
<organism evidence="16 17">
    <name type="scientific">Weissella koreensis</name>
    <dbReference type="NCBI Taxonomy" id="165096"/>
    <lineage>
        <taxon>Bacteria</taxon>
        <taxon>Bacillati</taxon>
        <taxon>Bacillota</taxon>
        <taxon>Bacilli</taxon>
        <taxon>Lactobacillales</taxon>
        <taxon>Lactobacillaceae</taxon>
        <taxon>Weissella</taxon>
    </lineage>
</organism>
<dbReference type="CDD" id="cd00430">
    <property type="entry name" value="PLPDE_III_AR"/>
    <property type="match status" value="1"/>
</dbReference>
<proteinExistence type="inferred from homology"/>
<keyword evidence="17" id="KW-1185">Reference proteome</keyword>
<feature type="binding site" evidence="12 14">
    <location>
        <position position="439"/>
    </location>
    <ligand>
        <name>substrate</name>
    </ligand>
</feature>
<comment type="function">
    <text evidence="12">Catalyzes the interconversion of L-alanine and D-alanine. May also act on other amino acids.</text>
</comment>
<keyword evidence="3 11" id="KW-0808">Transferase</keyword>
<evidence type="ECO:0000256" key="9">
    <source>
        <dbReference type="ARBA" id="ARBA00023160"/>
    </source>
</evidence>
<dbReference type="AlphaFoldDB" id="A0A7H1ML53"/>
<keyword evidence="9 11" id="KW-0275">Fatty acid biosynthesis</keyword>
<dbReference type="FunFam" id="3.20.20.10:FF:000002">
    <property type="entry name" value="Alanine racemase"/>
    <property type="match status" value="1"/>
</dbReference>
<dbReference type="InterPro" id="IPR009006">
    <property type="entry name" value="Ala_racemase/Decarboxylase_C"/>
</dbReference>
<comment type="catalytic activity">
    <reaction evidence="11">
        <text>apo-[ACP] + CoA = holo-[ACP] + adenosine 3',5'-bisphosphate + H(+)</text>
        <dbReference type="Rhea" id="RHEA:12068"/>
        <dbReference type="Rhea" id="RHEA-COMP:9685"/>
        <dbReference type="Rhea" id="RHEA-COMP:9690"/>
        <dbReference type="ChEBI" id="CHEBI:15378"/>
        <dbReference type="ChEBI" id="CHEBI:29999"/>
        <dbReference type="ChEBI" id="CHEBI:57287"/>
        <dbReference type="ChEBI" id="CHEBI:58343"/>
        <dbReference type="ChEBI" id="CHEBI:64479"/>
        <dbReference type="EC" id="2.7.8.7"/>
    </reaction>
</comment>
<dbReference type="InterPro" id="IPR001608">
    <property type="entry name" value="Ala_racemase_N"/>
</dbReference>
<feature type="domain" description="Alanine racemase C-terminal" evidence="15">
    <location>
        <begin position="370"/>
        <end position="496"/>
    </location>
</feature>
<dbReference type="Gene3D" id="3.20.20.10">
    <property type="entry name" value="Alanine racemase"/>
    <property type="match status" value="1"/>
</dbReference>
<comment type="pathway">
    <text evidence="12">Amino-acid biosynthesis; D-alanine biosynthesis; D-alanine from L-alanine: step 1/1.</text>
</comment>
<dbReference type="InterPro" id="IPR002582">
    <property type="entry name" value="ACPS"/>
</dbReference>
<keyword evidence="4 11" id="KW-0479">Metal-binding</keyword>